<gene>
    <name evidence="3" type="ORF">I5Q09_10000</name>
    <name evidence="2" type="ORF">IRZ65_03345</name>
    <name evidence="4" type="ORF">NCTC11842_00957</name>
</gene>
<dbReference type="AlphaFoldDB" id="A0A2X2C4N1"/>
<organism evidence="4 5">
    <name type="scientific">Pseudomonas luteola</name>
    <dbReference type="NCBI Taxonomy" id="47886"/>
    <lineage>
        <taxon>Bacteria</taxon>
        <taxon>Pseudomonadati</taxon>
        <taxon>Pseudomonadota</taxon>
        <taxon>Gammaproteobacteria</taxon>
        <taxon>Pseudomonadales</taxon>
        <taxon>Pseudomonadaceae</taxon>
        <taxon>Pseudomonas</taxon>
    </lineage>
</organism>
<accession>A0A2X2C4N1</accession>
<reference evidence="2 6" key="2">
    <citation type="submission" date="2020-10" db="EMBL/GenBank/DDBJ databases">
        <title>Genome sequences of Pseudomonas isolates.</title>
        <authorList>
            <person name="Wessels L."/>
            <person name="Reich F."/>
            <person name="Hammerl J."/>
        </authorList>
    </citation>
    <scope>NUCLEOTIDE SEQUENCE [LARGE SCALE GENOMIC DNA]</scope>
    <source>
        <strain evidence="2 6">20-MO00624-0</strain>
    </source>
</reference>
<dbReference type="Proteomes" id="UP000626180">
    <property type="component" value="Unassembled WGS sequence"/>
</dbReference>
<feature type="domain" description="DUF6436" evidence="1">
    <location>
        <begin position="39"/>
        <end position="187"/>
    </location>
</feature>
<name>A0A2X2C4N1_PSELU</name>
<evidence type="ECO:0000259" key="1">
    <source>
        <dbReference type="Pfam" id="PF20029"/>
    </source>
</evidence>
<dbReference type="GO" id="GO:0016853">
    <property type="term" value="F:isomerase activity"/>
    <property type="evidence" value="ECO:0007669"/>
    <property type="project" value="UniProtKB-KW"/>
</dbReference>
<evidence type="ECO:0000313" key="4">
    <source>
        <dbReference type="EMBL" id="SPZ02987.1"/>
    </source>
</evidence>
<evidence type="ECO:0000313" key="2">
    <source>
        <dbReference type="EMBL" id="MBF8639721.1"/>
    </source>
</evidence>
<dbReference type="RefSeq" id="WP_010796970.1">
    <property type="nucleotide sequence ID" value="NZ_CP044086.1"/>
</dbReference>
<evidence type="ECO:0000313" key="5">
    <source>
        <dbReference type="Proteomes" id="UP000250443"/>
    </source>
</evidence>
<evidence type="ECO:0000313" key="7">
    <source>
        <dbReference type="Proteomes" id="UP000638986"/>
    </source>
</evidence>
<dbReference type="EMBL" id="JADTXM010000006">
    <property type="protein sequence ID" value="MBH3439018.1"/>
    <property type="molecule type" value="Genomic_DNA"/>
</dbReference>
<reference evidence="4 5" key="1">
    <citation type="submission" date="2018-06" db="EMBL/GenBank/DDBJ databases">
        <authorList>
            <consortium name="Pathogen Informatics"/>
            <person name="Doyle S."/>
        </authorList>
    </citation>
    <scope>NUCLEOTIDE SEQUENCE [LARGE SCALE GENOMIC DNA]</scope>
    <source>
        <strain evidence="4 5">NCTC11842</strain>
    </source>
</reference>
<dbReference type="Proteomes" id="UP000250443">
    <property type="component" value="Unassembled WGS sequence"/>
</dbReference>
<evidence type="ECO:0000313" key="6">
    <source>
        <dbReference type="Proteomes" id="UP000626180"/>
    </source>
</evidence>
<evidence type="ECO:0000313" key="3">
    <source>
        <dbReference type="EMBL" id="MBH3439018.1"/>
    </source>
</evidence>
<dbReference type="SUPFAM" id="SSF52833">
    <property type="entry name" value="Thioredoxin-like"/>
    <property type="match status" value="1"/>
</dbReference>
<proteinExistence type="predicted"/>
<keyword evidence="4" id="KW-0413">Isomerase</keyword>
<dbReference type="EMBL" id="UAUF01000008">
    <property type="protein sequence ID" value="SPZ02987.1"/>
    <property type="molecule type" value="Genomic_DNA"/>
</dbReference>
<dbReference type="EMBL" id="JADMCD010000001">
    <property type="protein sequence ID" value="MBF8639721.1"/>
    <property type="molecule type" value="Genomic_DNA"/>
</dbReference>
<dbReference type="InterPro" id="IPR036249">
    <property type="entry name" value="Thioredoxin-like_sf"/>
</dbReference>
<dbReference type="InterPro" id="IPR045494">
    <property type="entry name" value="DUF6436"/>
</dbReference>
<dbReference type="Pfam" id="PF20029">
    <property type="entry name" value="DUF6436"/>
    <property type="match status" value="1"/>
</dbReference>
<reference evidence="3 7" key="3">
    <citation type="submission" date="2020-11" db="EMBL/GenBank/DDBJ databases">
        <title>Enhanced detection system for hospital associated transmission using whole genome sequencing surveillance.</title>
        <authorList>
            <person name="Harrison L.H."/>
            <person name="Van Tyne D."/>
            <person name="Marsh J.W."/>
            <person name="Griffith M.P."/>
            <person name="Snyder D.J."/>
            <person name="Cooper V.S."/>
            <person name="Mustapha M."/>
        </authorList>
    </citation>
    <scope>NUCLEOTIDE SEQUENCE [LARGE SCALE GENOMIC DNA]</scope>
    <source>
        <strain evidence="3 7">PSB00013</strain>
    </source>
</reference>
<keyword evidence="6" id="KW-1185">Reference proteome</keyword>
<dbReference type="Proteomes" id="UP000638986">
    <property type="component" value="Unassembled WGS sequence"/>
</dbReference>
<dbReference type="Gene3D" id="3.40.30.10">
    <property type="entry name" value="Glutaredoxin"/>
    <property type="match status" value="1"/>
</dbReference>
<sequence>MPSRRFTILLCLFTILVIAGSGAAYWWFELRYLRSFAEQTAFFDGSHLQLPPELAGPGPIRLVHFWDPDCPCNEGNQAHLRNLTARFGDRGVEFYSVQKPGSEGKLPSMLDGRLKALSTIPGADTLPASPAVAIWDNAGKLAYVGPYSEGMICTAGNSFIEPILEALVSGRSVRSTNTLSVGCYCNWQG</sequence>
<protein>
    <submittedName>
        <fullName evidence="4">Thiol-disulfide isomerase</fullName>
    </submittedName>
</protein>